<dbReference type="OrthoDB" id="2324273at2759"/>
<protein>
    <submittedName>
        <fullName evidence="1">Uncharacterized protein</fullName>
    </submittedName>
</protein>
<dbReference type="Pfam" id="PF14441">
    <property type="entry name" value="OTT_1508_deam"/>
    <property type="match status" value="1"/>
</dbReference>
<proteinExistence type="predicted"/>
<reference evidence="1 2" key="1">
    <citation type="submission" date="2018-08" db="EMBL/GenBank/DDBJ databases">
        <title>Genome and evolution of the arbuscular mycorrhizal fungus Diversispora epigaea (formerly Glomus versiforme) and its bacterial endosymbionts.</title>
        <authorList>
            <person name="Sun X."/>
            <person name="Fei Z."/>
            <person name="Harrison M."/>
        </authorList>
    </citation>
    <scope>NUCLEOTIDE SEQUENCE [LARGE SCALE GENOMIC DNA]</scope>
    <source>
        <strain evidence="1 2">IT104</strain>
    </source>
</reference>
<name>A0A397IY26_9GLOM</name>
<organism evidence="1 2">
    <name type="scientific">Diversispora epigaea</name>
    <dbReference type="NCBI Taxonomy" id="1348612"/>
    <lineage>
        <taxon>Eukaryota</taxon>
        <taxon>Fungi</taxon>
        <taxon>Fungi incertae sedis</taxon>
        <taxon>Mucoromycota</taxon>
        <taxon>Glomeromycotina</taxon>
        <taxon>Glomeromycetes</taxon>
        <taxon>Diversisporales</taxon>
        <taxon>Diversisporaceae</taxon>
        <taxon>Diversispora</taxon>
    </lineage>
</organism>
<evidence type="ECO:0000313" key="1">
    <source>
        <dbReference type="EMBL" id="RHZ80861.1"/>
    </source>
</evidence>
<accession>A0A397IY26</accession>
<dbReference type="EMBL" id="PQFF01000122">
    <property type="protein sequence ID" value="RHZ80861.1"/>
    <property type="molecule type" value="Genomic_DNA"/>
</dbReference>
<comment type="caution">
    <text evidence="1">The sequence shown here is derived from an EMBL/GenBank/DDBJ whole genome shotgun (WGS) entry which is preliminary data.</text>
</comment>
<dbReference type="AlphaFoldDB" id="A0A397IY26"/>
<evidence type="ECO:0000313" key="2">
    <source>
        <dbReference type="Proteomes" id="UP000266861"/>
    </source>
</evidence>
<dbReference type="InterPro" id="IPR027796">
    <property type="entry name" value="OTT_1508_deam-like"/>
</dbReference>
<dbReference type="Proteomes" id="UP000266861">
    <property type="component" value="Unassembled WGS sequence"/>
</dbReference>
<sequence length="415" mass="49017">MKEKEKELYSKVHVAKSIKFIVEKTSDNNIKLNENDKFSYNLTTILTRDREVVAVNLTICSNSCIIYISKNGTWIKEDIEYIEKIQKYLRSISNYGPISWMDAMDRKDTKTLSNQVIKYCSVKFDSRFGKLKKDLNDGKDDNHIKSFIKYFSKKFYNIDEASRLGISQICCFYYKMIYKNSKIPKPFLKHLKKVGSYTGSLINIINCACNEKYRTLFSHIELHKLNSVITNQPIFSWKNIIQRFIFNYKKYQNFKDMCLDNPIIKNRLMQIYGDIEKLDFENINKRIYLHAEMNIATNIINKKIKTRTFIAVSKKCCYLCELYIKFAQQEGYNIVISGSHKKIYHEWKLPDTTNIIFKSNSLTYIIKELDRIIRNEIESYTDLRMKSNSDEGSVDFNIIEDVDIDVAFDKFNILD</sequence>
<gene>
    <name evidence="1" type="ORF">Glove_131g78</name>
</gene>
<keyword evidence="2" id="KW-1185">Reference proteome</keyword>